<keyword evidence="3" id="KW-1185">Reference proteome</keyword>
<evidence type="ECO:0000313" key="2">
    <source>
        <dbReference type="EMBL" id="KAG5585511.1"/>
    </source>
</evidence>
<dbReference type="EMBL" id="JACXVP010000009">
    <property type="protein sequence ID" value="KAG5585511.1"/>
    <property type="molecule type" value="Genomic_DNA"/>
</dbReference>
<reference evidence="2 3" key="1">
    <citation type="submission" date="2020-09" db="EMBL/GenBank/DDBJ databases">
        <title>De no assembly of potato wild relative species, Solanum commersonii.</title>
        <authorList>
            <person name="Cho K."/>
        </authorList>
    </citation>
    <scope>NUCLEOTIDE SEQUENCE [LARGE SCALE GENOMIC DNA]</scope>
    <source>
        <strain evidence="2">LZ3.2</strain>
        <tissue evidence="2">Leaf</tissue>
    </source>
</reference>
<organism evidence="2 3">
    <name type="scientific">Solanum commersonii</name>
    <name type="common">Commerson's wild potato</name>
    <name type="synonym">Commerson's nightshade</name>
    <dbReference type="NCBI Taxonomy" id="4109"/>
    <lineage>
        <taxon>Eukaryota</taxon>
        <taxon>Viridiplantae</taxon>
        <taxon>Streptophyta</taxon>
        <taxon>Embryophyta</taxon>
        <taxon>Tracheophyta</taxon>
        <taxon>Spermatophyta</taxon>
        <taxon>Magnoliopsida</taxon>
        <taxon>eudicotyledons</taxon>
        <taxon>Gunneridae</taxon>
        <taxon>Pentapetalae</taxon>
        <taxon>asterids</taxon>
        <taxon>lamiids</taxon>
        <taxon>Solanales</taxon>
        <taxon>Solanaceae</taxon>
        <taxon>Solanoideae</taxon>
        <taxon>Solaneae</taxon>
        <taxon>Solanum</taxon>
    </lineage>
</organism>
<feature type="region of interest" description="Disordered" evidence="1">
    <location>
        <begin position="57"/>
        <end position="92"/>
    </location>
</feature>
<accession>A0A9J5XD34</accession>
<sequence length="92" mass="10551">MVERHRRDKLIMERMYGLEILRHQNGRHASTDMQLATALLGISLEFRQPIKNDILTDEENIRTGSDMDSDSEEEIYPAQADDEVDGGDAMED</sequence>
<gene>
    <name evidence="2" type="ORF">H5410_045945</name>
</gene>
<dbReference type="AlphaFoldDB" id="A0A9J5XD34"/>
<feature type="compositionally biased region" description="Acidic residues" evidence="1">
    <location>
        <begin position="67"/>
        <end position="92"/>
    </location>
</feature>
<dbReference type="Proteomes" id="UP000824120">
    <property type="component" value="Chromosome 9"/>
</dbReference>
<comment type="caution">
    <text evidence="2">The sequence shown here is derived from an EMBL/GenBank/DDBJ whole genome shotgun (WGS) entry which is preliminary data.</text>
</comment>
<evidence type="ECO:0000313" key="3">
    <source>
        <dbReference type="Proteomes" id="UP000824120"/>
    </source>
</evidence>
<name>A0A9J5XD34_SOLCO</name>
<protein>
    <submittedName>
        <fullName evidence="2">Uncharacterized protein</fullName>
    </submittedName>
</protein>
<evidence type="ECO:0000256" key="1">
    <source>
        <dbReference type="SAM" id="MobiDB-lite"/>
    </source>
</evidence>
<proteinExistence type="predicted"/>